<proteinExistence type="predicted"/>
<protein>
    <submittedName>
        <fullName evidence="1">Uncharacterized protein</fullName>
    </submittedName>
</protein>
<reference evidence="1" key="1">
    <citation type="submission" date="2023-05" db="EMBL/GenBank/DDBJ databases">
        <authorList>
            <person name="Zhang X."/>
        </authorList>
    </citation>
    <scope>NUCLEOTIDE SEQUENCE</scope>
    <source>
        <strain evidence="1">BD1B2-1</strain>
    </source>
</reference>
<dbReference type="EMBL" id="JASJOU010000021">
    <property type="protein sequence ID" value="MDJ1506305.1"/>
    <property type="molecule type" value="Genomic_DNA"/>
</dbReference>
<sequence>MDVLGEKPRTNWEKIHEVMGENTREQGLFNYEYWEKSHEAYS</sequence>
<comment type="caution">
    <text evidence="1">The sequence shown here is derived from an EMBL/GenBank/DDBJ whole genome shotgun (WGS) entry which is preliminary data.</text>
</comment>
<evidence type="ECO:0000313" key="1">
    <source>
        <dbReference type="EMBL" id="MDJ1506305.1"/>
    </source>
</evidence>
<organism evidence="1 2">
    <name type="scientific">Xanthocytophaga agilis</name>
    <dbReference type="NCBI Taxonomy" id="3048010"/>
    <lineage>
        <taxon>Bacteria</taxon>
        <taxon>Pseudomonadati</taxon>
        <taxon>Bacteroidota</taxon>
        <taxon>Cytophagia</taxon>
        <taxon>Cytophagales</taxon>
        <taxon>Rhodocytophagaceae</taxon>
        <taxon>Xanthocytophaga</taxon>
    </lineage>
</organism>
<evidence type="ECO:0000313" key="2">
    <source>
        <dbReference type="Proteomes" id="UP001232063"/>
    </source>
</evidence>
<name>A0AAE3RD14_9BACT</name>
<keyword evidence="2" id="KW-1185">Reference proteome</keyword>
<dbReference type="Proteomes" id="UP001232063">
    <property type="component" value="Unassembled WGS sequence"/>
</dbReference>
<accession>A0AAE3RD14</accession>
<gene>
    <name evidence="1" type="ORF">QNI22_36945</name>
</gene>
<dbReference type="AlphaFoldDB" id="A0AAE3RD14"/>